<comment type="caution">
    <text evidence="1">The sequence shown here is derived from an EMBL/GenBank/DDBJ whole genome shotgun (WGS) entry which is preliminary data.</text>
</comment>
<evidence type="ECO:0000313" key="2">
    <source>
        <dbReference type="Proteomes" id="UP000532247"/>
    </source>
</evidence>
<proteinExistence type="predicted"/>
<protein>
    <recommendedName>
        <fullName evidence="3">GIY-YIG domain-containing protein</fullName>
    </recommendedName>
</protein>
<organism evidence="1 2">
    <name type="scientific">Vibrio alginolyticus</name>
    <dbReference type="NCBI Taxonomy" id="663"/>
    <lineage>
        <taxon>Bacteria</taxon>
        <taxon>Pseudomonadati</taxon>
        <taxon>Pseudomonadota</taxon>
        <taxon>Gammaproteobacteria</taxon>
        <taxon>Vibrionales</taxon>
        <taxon>Vibrionaceae</taxon>
        <taxon>Vibrio</taxon>
    </lineage>
</organism>
<sequence>MFDWTNPKQIDLTQPYLYFIKISAEQKEFRYIGKASKKARLNEYKSNVAKILEGKSRRPVLKRDGSLQLQGNLKYRYVHLVLANAQKRGWDIEHYPIENVAKQDLNSRELALINELECNMNEGSTWFIEQFSELSEQLLQTVRT</sequence>
<accession>A0A7Y4B7R3</accession>
<reference evidence="1 2" key="1">
    <citation type="submission" date="2019-09" db="EMBL/GenBank/DDBJ databases">
        <title>Draft genome sequencing and comparative genomics of hatchery-associated Vibrios.</title>
        <authorList>
            <person name="Kehlet-Delgado H."/>
            <person name="Mueller R.S."/>
        </authorList>
    </citation>
    <scope>NUCLEOTIDE SEQUENCE [LARGE SCALE GENOMIC DNA]</scope>
    <source>
        <strain evidence="1 2">081416A</strain>
    </source>
</reference>
<dbReference type="RefSeq" id="WP_171346381.1">
    <property type="nucleotide sequence ID" value="NZ_VTYF01000056.1"/>
</dbReference>
<dbReference type="AlphaFoldDB" id="A0A7Y4B7R3"/>
<evidence type="ECO:0008006" key="3">
    <source>
        <dbReference type="Google" id="ProtNLM"/>
    </source>
</evidence>
<dbReference type="Proteomes" id="UP000532247">
    <property type="component" value="Unassembled WGS sequence"/>
</dbReference>
<gene>
    <name evidence="1" type="ORF">F0254_26395</name>
</gene>
<name>A0A7Y4B7R3_VIBAL</name>
<dbReference type="EMBL" id="VTYF01000056">
    <property type="protein sequence ID" value="NOI12304.1"/>
    <property type="molecule type" value="Genomic_DNA"/>
</dbReference>
<evidence type="ECO:0000313" key="1">
    <source>
        <dbReference type="EMBL" id="NOI12304.1"/>
    </source>
</evidence>